<sequence length="329" mass="34860">MPTAPALSILDRSRTRSGQGDADALRATLARARRAEAAGVHGFWLAEHHAVPGVVGPAPTVLLAAVAAATTRLRVGTAGVMLPNHRPFVVAEQLAVLAALHPGRLEIGVGRSLGFTAPVRRALGAQTGEDAEERLVELLDWLHGRGPVTLRPRVPAPPVWLLATGAGLATAARLGLPVVVGGRLLRDVEPVRRYRDEHPGGRVSLLLDVVVADDEEAARRELLPQAVALARVRSRGEFGPLPTPQEAAAAVGSRGLTGRERADVERYLGEAVAGTAPQVRRRLQELLERTGAEELLVAATPYDEDVEAANDARLAELVPELTTRLRTAG</sequence>
<reference evidence="4 5" key="1">
    <citation type="submission" date="2024-07" db="EMBL/GenBank/DDBJ databases">
        <authorList>
            <person name="Thanompreechachai J."/>
            <person name="Duangmal K."/>
        </authorList>
    </citation>
    <scope>NUCLEOTIDE SEQUENCE [LARGE SCALE GENOMIC DNA]</scope>
    <source>
        <strain evidence="4 5">LSe6-4</strain>
    </source>
</reference>
<name>A0ABV4H734_9ACTN</name>
<comment type="similarity">
    <text evidence="1">To bacterial alkanal monooxygenase alpha and beta chains.</text>
</comment>
<organism evidence="4 5">
    <name type="scientific">Kineococcus halophytocola</name>
    <dbReference type="NCBI Taxonomy" id="3234027"/>
    <lineage>
        <taxon>Bacteria</taxon>
        <taxon>Bacillati</taxon>
        <taxon>Actinomycetota</taxon>
        <taxon>Actinomycetes</taxon>
        <taxon>Kineosporiales</taxon>
        <taxon>Kineosporiaceae</taxon>
        <taxon>Kineococcus</taxon>
    </lineage>
</organism>
<protein>
    <submittedName>
        <fullName evidence="4">MsnO8 family LLM class oxidoreductase</fullName>
        <ecNumber evidence="4">1.-.-.-</ecNumber>
    </submittedName>
</protein>
<dbReference type="InterPro" id="IPR019949">
    <property type="entry name" value="CmoO-like"/>
</dbReference>
<evidence type="ECO:0000256" key="2">
    <source>
        <dbReference type="SAM" id="MobiDB-lite"/>
    </source>
</evidence>
<dbReference type="GO" id="GO:0016491">
    <property type="term" value="F:oxidoreductase activity"/>
    <property type="evidence" value="ECO:0007669"/>
    <property type="project" value="UniProtKB-KW"/>
</dbReference>
<accession>A0ABV4H734</accession>
<dbReference type="EMBL" id="JBGFTU010000024">
    <property type="protein sequence ID" value="MEZ0166597.1"/>
    <property type="molecule type" value="Genomic_DNA"/>
</dbReference>
<dbReference type="Proteomes" id="UP001565927">
    <property type="component" value="Unassembled WGS sequence"/>
</dbReference>
<keyword evidence="5" id="KW-1185">Reference proteome</keyword>
<dbReference type="InterPro" id="IPR050766">
    <property type="entry name" value="Bact_Lucif_Oxidored"/>
</dbReference>
<dbReference type="EC" id="1.-.-.-" evidence="4"/>
<feature type="domain" description="Luciferase-like" evidence="3">
    <location>
        <begin position="13"/>
        <end position="293"/>
    </location>
</feature>
<proteinExistence type="predicted"/>
<dbReference type="NCBIfam" id="TIGR03558">
    <property type="entry name" value="oxido_grp_1"/>
    <property type="match status" value="1"/>
</dbReference>
<dbReference type="InterPro" id="IPR011251">
    <property type="entry name" value="Luciferase-like_dom"/>
</dbReference>
<evidence type="ECO:0000313" key="4">
    <source>
        <dbReference type="EMBL" id="MEZ0166597.1"/>
    </source>
</evidence>
<dbReference type="PANTHER" id="PTHR30137">
    <property type="entry name" value="LUCIFERASE-LIKE MONOOXYGENASE"/>
    <property type="match status" value="1"/>
</dbReference>
<feature type="region of interest" description="Disordered" evidence="2">
    <location>
        <begin position="1"/>
        <end position="22"/>
    </location>
</feature>
<gene>
    <name evidence="4" type="ORF">AB2L27_17700</name>
</gene>
<evidence type="ECO:0000259" key="3">
    <source>
        <dbReference type="Pfam" id="PF00296"/>
    </source>
</evidence>
<evidence type="ECO:0000256" key="1">
    <source>
        <dbReference type="ARBA" id="ARBA00007789"/>
    </source>
</evidence>
<dbReference type="Gene3D" id="3.20.20.30">
    <property type="entry name" value="Luciferase-like domain"/>
    <property type="match status" value="1"/>
</dbReference>
<evidence type="ECO:0000313" key="5">
    <source>
        <dbReference type="Proteomes" id="UP001565927"/>
    </source>
</evidence>
<dbReference type="SUPFAM" id="SSF51679">
    <property type="entry name" value="Bacterial luciferase-like"/>
    <property type="match status" value="1"/>
</dbReference>
<keyword evidence="4" id="KW-0560">Oxidoreductase</keyword>
<dbReference type="RefSeq" id="WP_370442815.1">
    <property type="nucleotide sequence ID" value="NZ_JBGFTU010000024.1"/>
</dbReference>
<dbReference type="Pfam" id="PF00296">
    <property type="entry name" value="Bac_luciferase"/>
    <property type="match status" value="1"/>
</dbReference>
<comment type="caution">
    <text evidence="4">The sequence shown here is derived from an EMBL/GenBank/DDBJ whole genome shotgun (WGS) entry which is preliminary data.</text>
</comment>
<dbReference type="InterPro" id="IPR036661">
    <property type="entry name" value="Luciferase-like_sf"/>
</dbReference>
<dbReference type="PANTHER" id="PTHR30137:SF6">
    <property type="entry name" value="LUCIFERASE-LIKE MONOOXYGENASE"/>
    <property type="match status" value="1"/>
</dbReference>